<proteinExistence type="predicted"/>
<comment type="caution">
    <text evidence="1">The sequence shown here is derived from an EMBL/GenBank/DDBJ whole genome shotgun (WGS) entry which is preliminary data.</text>
</comment>
<dbReference type="AlphaFoldDB" id="A0AAW2MRG3"/>
<dbReference type="EMBL" id="JACGWM010000013">
    <property type="protein sequence ID" value="KAL0333126.1"/>
    <property type="molecule type" value="Genomic_DNA"/>
</dbReference>
<gene>
    <name evidence="1" type="ORF">Scaly_2214100</name>
</gene>
<dbReference type="InterPro" id="IPR004242">
    <property type="entry name" value="Transposase_21"/>
</dbReference>
<protein>
    <submittedName>
        <fullName evidence="1">Uncharacterized protein</fullName>
    </submittedName>
</protein>
<sequence length="210" mass="23960">MNWDQRMVYNVVVPHFFSMHSNPEPLGACSFVPADDIKVNPSSYGYYVSRLLNRFFDVVHATNQPLYNSCDVSQLSAVARLVNIKAENNISEKCYDQVSQWASDLLPRDHTLPSDYYNTQKLTQDLSLPVEKIHRLHASPVTTEHMTWRAYHQIEEGSICHPCDAEAWMQFNQSYPDFIVEPRNVRLILCIDGFAAHGSTGARILVGRLS</sequence>
<accession>A0AAW2MRG3</accession>
<name>A0AAW2MRG3_9LAMI</name>
<dbReference type="PANTHER" id="PTHR10775">
    <property type="entry name" value="OS08G0208400 PROTEIN"/>
    <property type="match status" value="1"/>
</dbReference>
<reference evidence="1" key="2">
    <citation type="journal article" date="2024" name="Plant">
        <title>Genomic evolution and insights into agronomic trait innovations of Sesamum species.</title>
        <authorList>
            <person name="Miao H."/>
            <person name="Wang L."/>
            <person name="Qu L."/>
            <person name="Liu H."/>
            <person name="Sun Y."/>
            <person name="Le M."/>
            <person name="Wang Q."/>
            <person name="Wei S."/>
            <person name="Zheng Y."/>
            <person name="Lin W."/>
            <person name="Duan Y."/>
            <person name="Cao H."/>
            <person name="Xiong S."/>
            <person name="Wang X."/>
            <person name="Wei L."/>
            <person name="Li C."/>
            <person name="Ma Q."/>
            <person name="Ju M."/>
            <person name="Zhao R."/>
            <person name="Li G."/>
            <person name="Mu C."/>
            <person name="Tian Q."/>
            <person name="Mei H."/>
            <person name="Zhang T."/>
            <person name="Gao T."/>
            <person name="Zhang H."/>
        </authorList>
    </citation>
    <scope>NUCLEOTIDE SEQUENCE</scope>
    <source>
        <strain evidence="1">KEN8</strain>
    </source>
</reference>
<reference evidence="1" key="1">
    <citation type="submission" date="2020-06" db="EMBL/GenBank/DDBJ databases">
        <authorList>
            <person name="Li T."/>
            <person name="Hu X."/>
            <person name="Zhang T."/>
            <person name="Song X."/>
            <person name="Zhang H."/>
            <person name="Dai N."/>
            <person name="Sheng W."/>
            <person name="Hou X."/>
            <person name="Wei L."/>
        </authorList>
    </citation>
    <scope>NUCLEOTIDE SEQUENCE</scope>
    <source>
        <strain evidence="1">KEN8</strain>
        <tissue evidence="1">Leaf</tissue>
    </source>
</reference>
<dbReference type="Pfam" id="PF02992">
    <property type="entry name" value="Transposase_21"/>
    <property type="match status" value="1"/>
</dbReference>
<dbReference type="PANTHER" id="PTHR10775:SF166">
    <property type="entry name" value="OS04G0146034 PROTEIN"/>
    <property type="match status" value="1"/>
</dbReference>
<organism evidence="1">
    <name type="scientific">Sesamum calycinum</name>
    <dbReference type="NCBI Taxonomy" id="2727403"/>
    <lineage>
        <taxon>Eukaryota</taxon>
        <taxon>Viridiplantae</taxon>
        <taxon>Streptophyta</taxon>
        <taxon>Embryophyta</taxon>
        <taxon>Tracheophyta</taxon>
        <taxon>Spermatophyta</taxon>
        <taxon>Magnoliopsida</taxon>
        <taxon>eudicotyledons</taxon>
        <taxon>Gunneridae</taxon>
        <taxon>Pentapetalae</taxon>
        <taxon>asterids</taxon>
        <taxon>lamiids</taxon>
        <taxon>Lamiales</taxon>
        <taxon>Pedaliaceae</taxon>
        <taxon>Sesamum</taxon>
    </lineage>
</organism>
<evidence type="ECO:0000313" key="1">
    <source>
        <dbReference type="EMBL" id="KAL0333126.1"/>
    </source>
</evidence>